<sequence length="288" mass="31245">MANGERGIALGPSQRVPAIGQGTWHMGENPDRHAEEVRALRAGIDAGTTLIDTAEMYGEGGAERVVGEAVAGRRQEVVIVSKVYPSNAGRRRAKGACERSLTRLGTDTIDVYLLHWQGSVPLSETAAVMEELRAEGKIRQWGVSNFDTGAMERLWRVPSGQACVTDQVLYHLGSRGIEYDLLPWCRESAPGLPVMAYSPLAQGGRARRAILEDPTVRRIAEGRGVRPAQVALAWTVREGDVIAIPKAADVDHARQNAAAMDITLTDDELSALDAAFPPPRRRTPLEIL</sequence>
<dbReference type="CDD" id="cd19138">
    <property type="entry name" value="AKR_YeaE"/>
    <property type="match status" value="1"/>
</dbReference>
<keyword evidence="6" id="KW-0560">Oxidoreductase</keyword>
<evidence type="ECO:0000256" key="4">
    <source>
        <dbReference type="SAM" id="MobiDB-lite"/>
    </source>
</evidence>
<feature type="binding site" evidence="2">
    <location>
        <position position="115"/>
    </location>
    <ligand>
        <name>substrate</name>
    </ligand>
</feature>
<dbReference type="PIRSF" id="PIRSF000097">
    <property type="entry name" value="AKR"/>
    <property type="match status" value="1"/>
</dbReference>
<dbReference type="PRINTS" id="PR00069">
    <property type="entry name" value="ALDKETRDTASE"/>
</dbReference>
<dbReference type="AlphaFoldDB" id="A0A4V0ZJJ7"/>
<dbReference type="SUPFAM" id="SSF51430">
    <property type="entry name" value="NAD(P)-linked oxidoreductase"/>
    <property type="match status" value="1"/>
</dbReference>
<dbReference type="InterPro" id="IPR020471">
    <property type="entry name" value="AKR"/>
</dbReference>
<dbReference type="PANTHER" id="PTHR43638:SF3">
    <property type="entry name" value="ALDEHYDE REDUCTASE"/>
    <property type="match status" value="1"/>
</dbReference>
<dbReference type="InterPro" id="IPR023210">
    <property type="entry name" value="NADP_OxRdtase_dom"/>
</dbReference>
<evidence type="ECO:0000313" key="6">
    <source>
        <dbReference type="EMBL" id="QBI53722.1"/>
    </source>
</evidence>
<feature type="domain" description="NADP-dependent oxidoreductase" evidence="5">
    <location>
        <begin position="19"/>
        <end position="274"/>
    </location>
</feature>
<dbReference type="InterPro" id="IPR036812">
    <property type="entry name" value="NAD(P)_OxRdtase_dom_sf"/>
</dbReference>
<dbReference type="KEGG" id="strr:EKD16_09670"/>
<dbReference type="Gene3D" id="3.20.20.100">
    <property type="entry name" value="NADP-dependent oxidoreductase domain"/>
    <property type="match status" value="1"/>
</dbReference>
<organism evidence="6 7">
    <name type="scientific">Streptomonospora litoralis</name>
    <dbReference type="NCBI Taxonomy" id="2498135"/>
    <lineage>
        <taxon>Bacteria</taxon>
        <taxon>Bacillati</taxon>
        <taxon>Actinomycetota</taxon>
        <taxon>Actinomycetes</taxon>
        <taxon>Streptosporangiales</taxon>
        <taxon>Nocardiopsidaceae</taxon>
        <taxon>Streptomonospora</taxon>
    </lineage>
</organism>
<feature type="active site" description="Proton donor" evidence="1">
    <location>
        <position position="57"/>
    </location>
</feature>
<evidence type="ECO:0000256" key="1">
    <source>
        <dbReference type="PIRSR" id="PIRSR000097-1"/>
    </source>
</evidence>
<reference evidence="6 7" key="1">
    <citation type="submission" date="2019-02" db="EMBL/GenBank/DDBJ databases">
        <authorList>
            <person name="Khodamoradi S."/>
            <person name="Hahnke R.L."/>
            <person name="Kaempfer P."/>
            <person name="Schumann P."/>
            <person name="Rohde M."/>
            <person name="Steinert M."/>
            <person name="Luzhetskyy A."/>
            <person name="Wink J."/>
            <person name="Ruckert C."/>
        </authorList>
    </citation>
    <scope>NUCLEOTIDE SEQUENCE [LARGE SCALE GENOMIC DNA]</scope>
    <source>
        <strain evidence="6 7">M2</strain>
    </source>
</reference>
<dbReference type="EMBL" id="CP036455">
    <property type="protein sequence ID" value="QBI53722.1"/>
    <property type="molecule type" value="Genomic_DNA"/>
</dbReference>
<evidence type="ECO:0000313" key="7">
    <source>
        <dbReference type="Proteomes" id="UP000292235"/>
    </source>
</evidence>
<evidence type="ECO:0000259" key="5">
    <source>
        <dbReference type="Pfam" id="PF00248"/>
    </source>
</evidence>
<protein>
    <submittedName>
        <fullName evidence="6">Putative oxidoreductase</fullName>
        <ecNumber evidence="6">1.-.-.-</ecNumber>
    </submittedName>
</protein>
<dbReference type="OrthoDB" id="9768793at2"/>
<dbReference type="RefSeq" id="WP_131098036.1">
    <property type="nucleotide sequence ID" value="NZ_CP036455.1"/>
</dbReference>
<dbReference type="EC" id="1.-.-.-" evidence="6"/>
<name>A0A4V0ZJJ7_9ACTN</name>
<proteinExistence type="predicted"/>
<dbReference type="GO" id="GO:0016491">
    <property type="term" value="F:oxidoreductase activity"/>
    <property type="evidence" value="ECO:0007669"/>
    <property type="project" value="UniProtKB-KW"/>
</dbReference>
<evidence type="ECO:0000256" key="2">
    <source>
        <dbReference type="PIRSR" id="PIRSR000097-2"/>
    </source>
</evidence>
<feature type="site" description="Lowers pKa of active site Tyr" evidence="3">
    <location>
        <position position="82"/>
    </location>
</feature>
<evidence type="ECO:0000256" key="3">
    <source>
        <dbReference type="PIRSR" id="PIRSR000097-3"/>
    </source>
</evidence>
<dbReference type="PANTHER" id="PTHR43638">
    <property type="entry name" value="OXIDOREDUCTASE, ALDO/KETO REDUCTASE FAMILY PROTEIN"/>
    <property type="match status" value="1"/>
</dbReference>
<dbReference type="Pfam" id="PF00248">
    <property type="entry name" value="Aldo_ket_red"/>
    <property type="match status" value="1"/>
</dbReference>
<keyword evidence="7" id="KW-1185">Reference proteome</keyword>
<accession>A0A4V0ZJJ7</accession>
<dbReference type="Proteomes" id="UP000292235">
    <property type="component" value="Chromosome"/>
</dbReference>
<gene>
    <name evidence="6" type="ORF">EKD16_09670</name>
</gene>
<feature type="region of interest" description="Disordered" evidence="4">
    <location>
        <begin position="1"/>
        <end position="22"/>
    </location>
</feature>